<accession>A0ABP7CAJ9</accession>
<sequence length="291" mass="31191">MDVQRATRVGRGRCFGTFGELIQGALPPDGRDFLVTIPVARWSYARFAPEPGRPLRVRPSDRTKSRLLVERMLGRYGLDVGGLLTIRSTLPLGKGMASSSADLVASARAVADAFGLALNPAEIEDSLRGIEPSDGVMYDAVVAFCHREVCLLRELGRLPPLTIVGMDEGGTVDTVAFNEVPKAYGEAEIREYEAMLAAADEAVRSGDVRTLGRLATRSAEMNQRLQPKRLLTQAVELSARAGALGVVAAHSGTRLGVLLADTDPDYDAKLAYLTAACGELTDSLNVEYTLA</sequence>
<dbReference type="Gene3D" id="3.30.230.10">
    <property type="match status" value="1"/>
</dbReference>
<evidence type="ECO:0000313" key="4">
    <source>
        <dbReference type="Proteomes" id="UP001500902"/>
    </source>
</evidence>
<dbReference type="InterPro" id="IPR012363">
    <property type="entry name" value="PduX"/>
</dbReference>
<evidence type="ECO:0000313" key="3">
    <source>
        <dbReference type="EMBL" id="GAA3681691.1"/>
    </source>
</evidence>
<evidence type="ECO:0000256" key="1">
    <source>
        <dbReference type="ARBA" id="ARBA00022777"/>
    </source>
</evidence>
<reference evidence="4" key="1">
    <citation type="journal article" date="2019" name="Int. J. Syst. Evol. Microbiol.">
        <title>The Global Catalogue of Microorganisms (GCM) 10K type strain sequencing project: providing services to taxonomists for standard genome sequencing and annotation.</title>
        <authorList>
            <consortium name="The Broad Institute Genomics Platform"/>
            <consortium name="The Broad Institute Genome Sequencing Center for Infectious Disease"/>
            <person name="Wu L."/>
            <person name="Ma J."/>
        </authorList>
    </citation>
    <scope>NUCLEOTIDE SEQUENCE [LARGE SCALE GENOMIC DNA]</scope>
    <source>
        <strain evidence="4">JCM 16904</strain>
    </source>
</reference>
<dbReference type="InterPro" id="IPR006204">
    <property type="entry name" value="GHMP_kinase_N_dom"/>
</dbReference>
<dbReference type="EMBL" id="BAAAZP010000098">
    <property type="protein sequence ID" value="GAA3681691.1"/>
    <property type="molecule type" value="Genomic_DNA"/>
</dbReference>
<evidence type="ECO:0000259" key="2">
    <source>
        <dbReference type="Pfam" id="PF00288"/>
    </source>
</evidence>
<dbReference type="SUPFAM" id="SSF54211">
    <property type="entry name" value="Ribosomal protein S5 domain 2-like"/>
    <property type="match status" value="1"/>
</dbReference>
<dbReference type="InterPro" id="IPR014721">
    <property type="entry name" value="Ribsml_uS5_D2-typ_fold_subgr"/>
</dbReference>
<comment type="caution">
    <text evidence="3">The sequence shown here is derived from an EMBL/GenBank/DDBJ whole genome shotgun (WGS) entry which is preliminary data.</text>
</comment>
<dbReference type="PIRSF" id="PIRSF033887">
    <property type="entry name" value="PduX"/>
    <property type="match status" value="1"/>
</dbReference>
<organism evidence="3 4">
    <name type="scientific">Nonomuraea antimicrobica</name>
    <dbReference type="NCBI Taxonomy" id="561173"/>
    <lineage>
        <taxon>Bacteria</taxon>
        <taxon>Bacillati</taxon>
        <taxon>Actinomycetota</taxon>
        <taxon>Actinomycetes</taxon>
        <taxon>Streptosporangiales</taxon>
        <taxon>Streptosporangiaceae</taxon>
        <taxon>Nonomuraea</taxon>
    </lineage>
</organism>
<name>A0ABP7CAJ9_9ACTN</name>
<dbReference type="InterPro" id="IPR020568">
    <property type="entry name" value="Ribosomal_Su5_D2-typ_SF"/>
</dbReference>
<dbReference type="Pfam" id="PF00288">
    <property type="entry name" value="GHMP_kinases_N"/>
    <property type="match status" value="1"/>
</dbReference>
<gene>
    <name evidence="3" type="ORF">GCM10022224_052440</name>
</gene>
<keyword evidence="1 3" id="KW-0808">Transferase</keyword>
<keyword evidence="4" id="KW-1185">Reference proteome</keyword>
<proteinExistence type="predicted"/>
<dbReference type="Proteomes" id="UP001500902">
    <property type="component" value="Unassembled WGS sequence"/>
</dbReference>
<dbReference type="GO" id="GO:0016301">
    <property type="term" value="F:kinase activity"/>
    <property type="evidence" value="ECO:0007669"/>
    <property type="project" value="UniProtKB-KW"/>
</dbReference>
<keyword evidence="1 3" id="KW-0418">Kinase</keyword>
<protein>
    <submittedName>
        <fullName evidence="3">Kinase</fullName>
    </submittedName>
</protein>
<feature type="domain" description="GHMP kinase N-terminal" evidence="2">
    <location>
        <begin position="72"/>
        <end position="131"/>
    </location>
</feature>